<accession>A0A0L7KLY7</accession>
<keyword evidence="2" id="KW-0449">Lipoprotein</keyword>
<evidence type="ECO:0000313" key="2">
    <source>
        <dbReference type="EMBL" id="KOB64140.1"/>
    </source>
</evidence>
<dbReference type="InterPro" id="IPR057251">
    <property type="entry name" value="FP_C"/>
</dbReference>
<dbReference type="Pfam" id="PF25298">
    <property type="entry name" value="Baculo_FP_2nd"/>
    <property type="match status" value="1"/>
</dbReference>
<feature type="non-terminal residue" evidence="2">
    <location>
        <position position="1"/>
    </location>
</feature>
<reference evidence="2 3" key="1">
    <citation type="journal article" date="2015" name="Genome Biol. Evol.">
        <title>The genome of winter moth (Operophtera brumata) provides a genomic perspective on sexual dimorphism and phenology.</title>
        <authorList>
            <person name="Derks M.F."/>
            <person name="Smit S."/>
            <person name="Salis L."/>
            <person name="Schijlen E."/>
            <person name="Bossers A."/>
            <person name="Mateman C."/>
            <person name="Pijl A.S."/>
            <person name="de Ridder D."/>
            <person name="Groenen M.A."/>
            <person name="Visser M.E."/>
            <person name="Megens H.J."/>
        </authorList>
    </citation>
    <scope>NUCLEOTIDE SEQUENCE [LARGE SCALE GENOMIC DNA]</scope>
    <source>
        <strain evidence="2">WM2013NL</strain>
        <tissue evidence="2">Head and thorax</tissue>
    </source>
</reference>
<dbReference type="AlphaFoldDB" id="A0A0L7KLY7"/>
<sequence>LLAPAADRNIPTDQFAASASSIKQCAGVSDTGYRRLGDSRKNAWRCPKYKSSPSPTPGAVSPQPNQLDRIQEQLNKITFDLAPLASLVADVRSIKTELNGLKESLDIAHELISNFSNKVNTLEARIVRVEKVACQANKTLLSKARTLAKENNFQFIWVKQTMLDRHVLDMRVYAFRYVYKVDYWDKGHGAVSTVLAEERAS</sequence>
<keyword evidence="3" id="KW-1185">Reference proteome</keyword>
<feature type="domain" description="FP protein C-terminal" evidence="1">
    <location>
        <begin position="135"/>
        <end position="160"/>
    </location>
</feature>
<name>A0A0L7KLY7_OPEBR</name>
<dbReference type="Proteomes" id="UP000037510">
    <property type="component" value="Unassembled WGS sequence"/>
</dbReference>
<dbReference type="EMBL" id="JTDY01009064">
    <property type="protein sequence ID" value="KOB64140.1"/>
    <property type="molecule type" value="Genomic_DNA"/>
</dbReference>
<gene>
    <name evidence="2" type="ORF">OBRU01_24558</name>
</gene>
<organism evidence="2 3">
    <name type="scientific">Operophtera brumata</name>
    <name type="common">Winter moth</name>
    <name type="synonym">Phalaena brumata</name>
    <dbReference type="NCBI Taxonomy" id="104452"/>
    <lineage>
        <taxon>Eukaryota</taxon>
        <taxon>Metazoa</taxon>
        <taxon>Ecdysozoa</taxon>
        <taxon>Arthropoda</taxon>
        <taxon>Hexapoda</taxon>
        <taxon>Insecta</taxon>
        <taxon>Pterygota</taxon>
        <taxon>Neoptera</taxon>
        <taxon>Endopterygota</taxon>
        <taxon>Lepidoptera</taxon>
        <taxon>Glossata</taxon>
        <taxon>Ditrysia</taxon>
        <taxon>Geometroidea</taxon>
        <taxon>Geometridae</taxon>
        <taxon>Larentiinae</taxon>
        <taxon>Operophtera</taxon>
    </lineage>
</organism>
<comment type="caution">
    <text evidence="2">The sequence shown here is derived from an EMBL/GenBank/DDBJ whole genome shotgun (WGS) entry which is preliminary data.</text>
</comment>
<proteinExistence type="predicted"/>
<evidence type="ECO:0000259" key="1">
    <source>
        <dbReference type="Pfam" id="PF25298"/>
    </source>
</evidence>
<evidence type="ECO:0000313" key="3">
    <source>
        <dbReference type="Proteomes" id="UP000037510"/>
    </source>
</evidence>
<feature type="non-terminal residue" evidence="2">
    <location>
        <position position="201"/>
    </location>
</feature>
<protein>
    <submittedName>
        <fullName evidence="2">Apolipoprotein A1/A4/E</fullName>
    </submittedName>
</protein>